<dbReference type="AlphaFoldDB" id="A0A9X2IGW2"/>
<proteinExistence type="predicted"/>
<feature type="domain" description="TfoX N-terminal" evidence="1">
    <location>
        <begin position="14"/>
        <end position="103"/>
    </location>
</feature>
<evidence type="ECO:0000313" key="3">
    <source>
        <dbReference type="Proteomes" id="UP001139485"/>
    </source>
</evidence>
<comment type="caution">
    <text evidence="2">The sequence shown here is derived from an EMBL/GenBank/DDBJ whole genome shotgun (WGS) entry which is preliminary data.</text>
</comment>
<dbReference type="Pfam" id="PF04993">
    <property type="entry name" value="TfoX_N"/>
    <property type="match status" value="1"/>
</dbReference>
<protein>
    <submittedName>
        <fullName evidence="2">TfoX/Sxy family protein</fullName>
    </submittedName>
</protein>
<evidence type="ECO:0000259" key="1">
    <source>
        <dbReference type="Pfam" id="PF04993"/>
    </source>
</evidence>
<dbReference type="InterPro" id="IPR007076">
    <property type="entry name" value="TfoX_N"/>
</dbReference>
<gene>
    <name evidence="2" type="ORF">M8330_21025</name>
</gene>
<dbReference type="Proteomes" id="UP001139485">
    <property type="component" value="Unassembled WGS sequence"/>
</dbReference>
<keyword evidence="3" id="KW-1185">Reference proteome</keyword>
<dbReference type="SUPFAM" id="SSF159894">
    <property type="entry name" value="YgaC/TfoX-N like"/>
    <property type="match status" value="1"/>
</dbReference>
<dbReference type="RefSeq" id="WP_250828940.1">
    <property type="nucleotide sequence ID" value="NZ_JAMOIL010000049.1"/>
</dbReference>
<organism evidence="2 3">
    <name type="scientific">Nocardioides bruguierae</name>
    <dbReference type="NCBI Taxonomy" id="2945102"/>
    <lineage>
        <taxon>Bacteria</taxon>
        <taxon>Bacillati</taxon>
        <taxon>Actinomycetota</taxon>
        <taxon>Actinomycetes</taxon>
        <taxon>Propionibacteriales</taxon>
        <taxon>Nocardioidaceae</taxon>
        <taxon>Nocardioides</taxon>
    </lineage>
</organism>
<name>A0A9X2IGW2_9ACTN</name>
<evidence type="ECO:0000313" key="2">
    <source>
        <dbReference type="EMBL" id="MCM0622777.1"/>
    </source>
</evidence>
<dbReference type="Gene3D" id="3.30.1460.30">
    <property type="entry name" value="YgaC/TfoX-N like chaperone"/>
    <property type="match status" value="1"/>
</dbReference>
<reference evidence="2" key="1">
    <citation type="submission" date="2022-05" db="EMBL/GenBank/DDBJ databases">
        <authorList>
            <person name="Tuo L."/>
        </authorList>
    </citation>
    <scope>NUCLEOTIDE SEQUENCE</scope>
    <source>
        <strain evidence="2">BSK12Z-4</strain>
    </source>
</reference>
<dbReference type="EMBL" id="JAMOIL010000049">
    <property type="protein sequence ID" value="MCM0622777.1"/>
    <property type="molecule type" value="Genomic_DNA"/>
</dbReference>
<sequence length="112" mass="11595">MPYDPVLADRLRDLLDDEPGLTTRAMFGGLGFMIGGHMAVAASSGGGLMVRCDPEQAVALCVPGSHAAPMVMRGRAMPGWLLVDAAGLVSDEDLGSWVEVGVAFVATLPPKS</sequence>
<accession>A0A9X2IGW2</accession>